<feature type="chain" id="PRO_5032948196" description="DUF5105 domain-containing protein" evidence="1">
    <location>
        <begin position="27"/>
        <end position="360"/>
    </location>
</feature>
<sequence length="360" mass="40464">MKKKRLLLIPCIIALLLLTGCEKEGADDAIVTKINALKREDTKPFETLLNEGIKEPNESYVLQFPDELKKTYVSFLQQAFNRMEFEISKPKKQEDKTQVVTVSFQPISIGETMKDACQKHLDSMSSADLTQEMKALLEAKDSPLKGDPVFQGKTSSTFHLKKTDKGYTFAEKELNAFLKKALVGYMKPYESVCEILDIQDFMTSYLNASFKGDVTNFALHTDRTEEEALAWYESDTFTPPSDLSSDYAQRYQNALKNILKQSQYTVGIPKKVTSGYTVEVTLTPNNSFVDAFHEFEQGTYYSIEEASAGLVQAMEKYAATPTYGAETSMTITLNTESLLLSDQTESEMQTLSQTILPIPS</sequence>
<evidence type="ECO:0000256" key="1">
    <source>
        <dbReference type="SAM" id="SignalP"/>
    </source>
</evidence>
<dbReference type="Proteomes" id="UP000701680">
    <property type="component" value="Unassembled WGS sequence"/>
</dbReference>
<evidence type="ECO:0000313" key="3">
    <source>
        <dbReference type="EMBL" id="NVH58475.1"/>
    </source>
</evidence>
<feature type="signal peptide" evidence="1">
    <location>
        <begin position="1"/>
        <end position="26"/>
    </location>
</feature>
<dbReference type="EMBL" id="JAAITX010000004">
    <property type="protein sequence ID" value="NVH58475.1"/>
    <property type="molecule type" value="Genomic_DNA"/>
</dbReference>
<dbReference type="EMBL" id="JAAIUO010000004">
    <property type="protein sequence ID" value="NSK14701.1"/>
    <property type="molecule type" value="Genomic_DNA"/>
</dbReference>
<evidence type="ECO:0008006" key="6">
    <source>
        <dbReference type="Google" id="ProtNLM"/>
    </source>
</evidence>
<keyword evidence="1" id="KW-0732">Signal</keyword>
<accession>A0A850HGS7</accession>
<dbReference type="RefSeq" id="WP_173814706.1">
    <property type="nucleotide sequence ID" value="NZ_JAAITX010000004.1"/>
</dbReference>
<proteinExistence type="predicted"/>
<evidence type="ECO:0000313" key="2">
    <source>
        <dbReference type="EMBL" id="NSK14701.1"/>
    </source>
</evidence>
<reference evidence="3" key="2">
    <citation type="submission" date="2020-02" db="EMBL/GenBank/DDBJ databases">
        <authorList>
            <person name="Littmann E."/>
            <person name="Sorbara M."/>
        </authorList>
    </citation>
    <scope>NUCLEOTIDE SEQUENCE</scope>
    <source>
        <strain evidence="3">MSK.17.11</strain>
        <strain evidence="2">MSK.17.38</strain>
    </source>
</reference>
<organism evidence="3 4">
    <name type="scientific">Dorea phocaeensis</name>
    <dbReference type="NCBI Taxonomy" id="2040291"/>
    <lineage>
        <taxon>Bacteria</taxon>
        <taxon>Bacillati</taxon>
        <taxon>Bacillota</taxon>
        <taxon>Clostridia</taxon>
        <taxon>Lachnospirales</taxon>
        <taxon>Lachnospiraceae</taxon>
        <taxon>Dorea</taxon>
    </lineage>
</organism>
<protein>
    <recommendedName>
        <fullName evidence="6">DUF5105 domain-containing protein</fullName>
    </recommendedName>
</protein>
<name>A0A850HGS7_9FIRM</name>
<gene>
    <name evidence="3" type="ORF">G5A66_07410</name>
    <name evidence="2" type="ORF">G5A75_07430</name>
</gene>
<reference evidence="4 5" key="1">
    <citation type="journal article" date="2020" name="Cell Host Microbe">
        <title>Functional and Genomic Variation between Human-Derived Isolates of Lachnospiraceae Reveals Inter- and Intra-Species Diversity.</title>
        <authorList>
            <person name="Sorbara M.T."/>
            <person name="Littmann E.R."/>
            <person name="Fontana E."/>
            <person name="Moody T.U."/>
            <person name="Kohout C.E."/>
            <person name="Gjonbalaj M."/>
            <person name="Eaton V."/>
            <person name="Seok R."/>
            <person name="Leiner I.M."/>
            <person name="Pamer E.G."/>
        </authorList>
    </citation>
    <scope>NUCLEOTIDE SEQUENCE [LARGE SCALE GENOMIC DNA]</scope>
    <source>
        <strain evidence="3 4">MSK.17.11</strain>
        <strain evidence="2 5">MSK.17.38</strain>
    </source>
</reference>
<comment type="caution">
    <text evidence="3">The sequence shown here is derived from an EMBL/GenBank/DDBJ whole genome shotgun (WGS) entry which is preliminary data.</text>
</comment>
<dbReference type="PROSITE" id="PS51257">
    <property type="entry name" value="PROKAR_LIPOPROTEIN"/>
    <property type="match status" value="1"/>
</dbReference>
<evidence type="ECO:0000313" key="4">
    <source>
        <dbReference type="Proteomes" id="UP000528555"/>
    </source>
</evidence>
<keyword evidence="4" id="KW-1185">Reference proteome</keyword>
<dbReference type="Proteomes" id="UP000528555">
    <property type="component" value="Unassembled WGS sequence"/>
</dbReference>
<dbReference type="AlphaFoldDB" id="A0A850HGS7"/>
<evidence type="ECO:0000313" key="5">
    <source>
        <dbReference type="Proteomes" id="UP000701680"/>
    </source>
</evidence>